<dbReference type="PROSITE" id="PS50181">
    <property type="entry name" value="FBOX"/>
    <property type="match status" value="1"/>
</dbReference>
<dbReference type="SUPFAM" id="SSF81383">
    <property type="entry name" value="F-box domain"/>
    <property type="match status" value="1"/>
</dbReference>
<feature type="compositionally biased region" description="Polar residues" evidence="1">
    <location>
        <begin position="1"/>
        <end position="12"/>
    </location>
</feature>
<dbReference type="SMART" id="SM00256">
    <property type="entry name" value="FBOX"/>
    <property type="match status" value="1"/>
</dbReference>
<dbReference type="InterPro" id="IPR032675">
    <property type="entry name" value="LRR_dom_sf"/>
</dbReference>
<dbReference type="Gene3D" id="3.80.10.10">
    <property type="entry name" value="Ribonuclease Inhibitor"/>
    <property type="match status" value="1"/>
</dbReference>
<gene>
    <name evidence="3" type="ORF">Din_020024</name>
</gene>
<evidence type="ECO:0000259" key="2">
    <source>
        <dbReference type="PROSITE" id="PS50181"/>
    </source>
</evidence>
<dbReference type="InterPro" id="IPR036047">
    <property type="entry name" value="F-box-like_dom_sf"/>
</dbReference>
<dbReference type="Pfam" id="PF00646">
    <property type="entry name" value="F-box"/>
    <property type="match status" value="1"/>
</dbReference>
<dbReference type="InterPro" id="IPR001810">
    <property type="entry name" value="F-box_dom"/>
</dbReference>
<accession>A0A5B7A6C3</accession>
<dbReference type="AlphaFoldDB" id="A0A5B7A6C3"/>
<protein>
    <recommendedName>
        <fullName evidence="2">F-box domain-containing protein</fullName>
    </recommendedName>
</protein>
<name>A0A5B7A6C3_DAVIN</name>
<dbReference type="SMART" id="SM00579">
    <property type="entry name" value="FBD"/>
    <property type="match status" value="1"/>
</dbReference>
<proteinExistence type="predicted"/>
<evidence type="ECO:0000256" key="1">
    <source>
        <dbReference type="SAM" id="MobiDB-lite"/>
    </source>
</evidence>
<dbReference type="InterPro" id="IPR055357">
    <property type="entry name" value="LRR_At1g61320_AtMIF1"/>
</dbReference>
<dbReference type="EMBL" id="GHES01020024">
    <property type="protein sequence ID" value="MPA50583.1"/>
    <property type="molecule type" value="Transcribed_RNA"/>
</dbReference>
<feature type="region of interest" description="Disordered" evidence="1">
    <location>
        <begin position="1"/>
        <end position="45"/>
    </location>
</feature>
<dbReference type="InterPro" id="IPR006566">
    <property type="entry name" value="FBD"/>
</dbReference>
<dbReference type="CDD" id="cd22160">
    <property type="entry name" value="F-box_AtFBL13-like"/>
    <property type="match status" value="1"/>
</dbReference>
<feature type="domain" description="F-box" evidence="2">
    <location>
        <begin position="49"/>
        <end position="85"/>
    </location>
</feature>
<reference evidence="3" key="1">
    <citation type="submission" date="2019-08" db="EMBL/GenBank/DDBJ databases">
        <title>Reference gene set and small RNA set construction with multiple tissues from Davidia involucrata Baill.</title>
        <authorList>
            <person name="Yang H."/>
            <person name="Zhou C."/>
            <person name="Li G."/>
            <person name="Wang J."/>
            <person name="Gao P."/>
            <person name="Wang M."/>
            <person name="Wang R."/>
            <person name="Zhao Y."/>
        </authorList>
    </citation>
    <scope>NUCLEOTIDE SEQUENCE</scope>
    <source>
        <tissue evidence="3">Mixed with DoveR01_LX</tissue>
    </source>
</reference>
<sequence length="510" mass="58607">MEAISSHSSSSDGWAINDSESDYDEERSYRSREPAPKRLKTDKEDEETLDRLSALPDSVLLHILSLLPMKDVVKTSALSKKWQYLWTSVHNLIFICDDEDYLLTDGVEKFISFVHNTLSLCSCTKIEKFLVHFDYCYSDSDVDSWISFASERNVEDLDLKFYGDRDVYPLPQHLFSNSSLRKLKLSLCDFEPSGVISWGSLKSLSLDNVDLSEDVIEKILSGCPLLEDLELSTFSGFSRLNVTSPNLRTLKLIGHLDFDFDDDAWLEIWAPNLRSLEISGYFYLKCRLVNVSSLVAANLSFWHSDPVFSTDDDEHEEFGNLLLELLESLRHVKELTIGTWCTQVLLILEVKRLPSTLLQCKCLTLDTHIENEDLPGIARLLQSSPYLETLVIDISSNDTKRFPFSREYRNGYIFNGEDYLTSQKRIFECLSQQLKNVIIVDFGKMHSNFELKLVQFLLEKARVLEKMVINSRRKRSDKCSECCMSQELFKVAQQLLSFPRSSPNAKVVFT</sequence>
<dbReference type="InterPro" id="IPR050232">
    <property type="entry name" value="FBL13/AtMIF1-like"/>
</dbReference>
<feature type="compositionally biased region" description="Basic and acidic residues" evidence="1">
    <location>
        <begin position="26"/>
        <end position="43"/>
    </location>
</feature>
<evidence type="ECO:0000313" key="3">
    <source>
        <dbReference type="EMBL" id="MPA50583.1"/>
    </source>
</evidence>
<dbReference type="PANTHER" id="PTHR31900:SF32">
    <property type="entry name" value="F-BOX_RNI_FBD-LIKE DOMAIN PROTEIN"/>
    <property type="match status" value="1"/>
</dbReference>
<dbReference type="SUPFAM" id="SSF52047">
    <property type="entry name" value="RNI-like"/>
    <property type="match status" value="1"/>
</dbReference>
<dbReference type="InterPro" id="IPR053781">
    <property type="entry name" value="F-box_AtFBL13-like"/>
</dbReference>
<dbReference type="Pfam" id="PF23622">
    <property type="entry name" value="LRR_At1g61320_AtMIF1"/>
    <property type="match status" value="1"/>
</dbReference>
<dbReference type="Gene3D" id="1.20.1280.50">
    <property type="match status" value="1"/>
</dbReference>
<dbReference type="PANTHER" id="PTHR31900">
    <property type="entry name" value="F-BOX/RNI SUPERFAMILY PROTEIN-RELATED"/>
    <property type="match status" value="1"/>
</dbReference>
<organism evidence="3">
    <name type="scientific">Davidia involucrata</name>
    <name type="common">Dove tree</name>
    <dbReference type="NCBI Taxonomy" id="16924"/>
    <lineage>
        <taxon>Eukaryota</taxon>
        <taxon>Viridiplantae</taxon>
        <taxon>Streptophyta</taxon>
        <taxon>Embryophyta</taxon>
        <taxon>Tracheophyta</taxon>
        <taxon>Spermatophyta</taxon>
        <taxon>Magnoliopsida</taxon>
        <taxon>eudicotyledons</taxon>
        <taxon>Gunneridae</taxon>
        <taxon>Pentapetalae</taxon>
        <taxon>asterids</taxon>
        <taxon>Cornales</taxon>
        <taxon>Nyssaceae</taxon>
        <taxon>Davidia</taxon>
    </lineage>
</organism>